<proteinExistence type="predicted"/>
<organism evidence="1 2">
    <name type="scientific">Trichinella pseudospiralis</name>
    <name type="common">Parasitic roundworm</name>
    <dbReference type="NCBI Taxonomy" id="6337"/>
    <lineage>
        <taxon>Eukaryota</taxon>
        <taxon>Metazoa</taxon>
        <taxon>Ecdysozoa</taxon>
        <taxon>Nematoda</taxon>
        <taxon>Enoplea</taxon>
        <taxon>Dorylaimia</taxon>
        <taxon>Trichinellida</taxon>
        <taxon>Trichinellidae</taxon>
        <taxon>Trichinella</taxon>
    </lineage>
</organism>
<protein>
    <submittedName>
        <fullName evidence="1">Jerky-like protein-like</fullName>
    </submittedName>
</protein>
<name>A0A0V0YLJ1_TRIPS</name>
<sequence>MSAALPVARISLPGMSATRKRKVSNLQKKTGSVQMGRTPENLREKLSADNESVAKFTTTLNDLIREEEYDLDSVHNADETSLIWKCLPERSLVSMLEKTSEEDLTSSLNYFEKPLTEIIQLARQEEILLNRMRQAISGATVGRERDLAATNKQCVGVAKSDSTAAAAEERGPQR</sequence>
<comment type="caution">
    <text evidence="1">The sequence shown here is derived from an EMBL/GenBank/DDBJ whole genome shotgun (WGS) entry which is preliminary data.</text>
</comment>
<evidence type="ECO:0000313" key="2">
    <source>
        <dbReference type="Proteomes" id="UP000054815"/>
    </source>
</evidence>
<dbReference type="Proteomes" id="UP000054815">
    <property type="component" value="Unassembled WGS sequence"/>
</dbReference>
<evidence type="ECO:0000313" key="1">
    <source>
        <dbReference type="EMBL" id="KRY00961.1"/>
    </source>
</evidence>
<reference evidence="1 2" key="1">
    <citation type="submission" date="2015-01" db="EMBL/GenBank/DDBJ databases">
        <title>Evolution of Trichinella species and genotypes.</title>
        <authorList>
            <person name="Korhonen P.K."/>
            <person name="Edoardo P."/>
            <person name="Giuseppe L.R."/>
            <person name="Gasser R.B."/>
        </authorList>
    </citation>
    <scope>NUCLEOTIDE SEQUENCE [LARGE SCALE GENOMIC DNA]</scope>
    <source>
        <strain evidence="1">ISS141</strain>
    </source>
</reference>
<dbReference type="AlphaFoldDB" id="A0A0V0YLJ1"/>
<gene>
    <name evidence="1" type="primary">Jrkl</name>
    <name evidence="1" type="ORF">T4E_6739</name>
</gene>
<dbReference type="EMBL" id="JYDU01000005">
    <property type="protein sequence ID" value="KRY00961.1"/>
    <property type="molecule type" value="Genomic_DNA"/>
</dbReference>
<accession>A0A0V0YLJ1</accession>
<dbReference type="STRING" id="6337.A0A0V0YLJ1"/>